<dbReference type="EMBL" id="BAABKQ010000001">
    <property type="protein sequence ID" value="GAA4823246.1"/>
    <property type="molecule type" value="Genomic_DNA"/>
</dbReference>
<organism evidence="1 2">
    <name type="scientific">Tomitella cavernea</name>
    <dbReference type="NCBI Taxonomy" id="1387982"/>
    <lineage>
        <taxon>Bacteria</taxon>
        <taxon>Bacillati</taxon>
        <taxon>Actinomycetota</taxon>
        <taxon>Actinomycetes</taxon>
        <taxon>Mycobacteriales</taxon>
        <taxon>Tomitella</taxon>
    </lineage>
</organism>
<dbReference type="RefSeq" id="WP_200172285.1">
    <property type="nucleotide sequence ID" value="NZ_BAABKQ010000001.1"/>
</dbReference>
<accession>A0ABP9D343</accession>
<dbReference type="CDD" id="cd07812">
    <property type="entry name" value="SRPBCC"/>
    <property type="match status" value="1"/>
</dbReference>
<gene>
    <name evidence="1" type="ORF">GCM10023353_34900</name>
</gene>
<evidence type="ECO:0000313" key="1">
    <source>
        <dbReference type="EMBL" id="GAA4823246.1"/>
    </source>
</evidence>
<dbReference type="InterPro" id="IPR019587">
    <property type="entry name" value="Polyketide_cyclase/dehydratase"/>
</dbReference>
<dbReference type="Proteomes" id="UP001500839">
    <property type="component" value="Unassembled WGS sequence"/>
</dbReference>
<dbReference type="Gene3D" id="3.30.530.20">
    <property type="match status" value="1"/>
</dbReference>
<protein>
    <submittedName>
        <fullName evidence="1">SRPBCC family protein</fullName>
    </submittedName>
</protein>
<sequence>MRLRDNPTIEVSIRLPCSTERAWELVTDIELPTRADGELQKAHWLDGADGVAIGARFRGYNRNPQIGEWHTEPEVSEVEDGRRWVWRVGPAEAPVTLWGFEVDADGDGTVVRQWVKIGSGTSPLSDLIAQHPDDEGTILARRMAAWRAGMSANMALLEELTAEGATDAR</sequence>
<keyword evidence="2" id="KW-1185">Reference proteome</keyword>
<dbReference type="InterPro" id="IPR023393">
    <property type="entry name" value="START-like_dom_sf"/>
</dbReference>
<dbReference type="SUPFAM" id="SSF55961">
    <property type="entry name" value="Bet v1-like"/>
    <property type="match status" value="1"/>
</dbReference>
<reference evidence="2" key="1">
    <citation type="journal article" date="2019" name="Int. J. Syst. Evol. Microbiol.">
        <title>The Global Catalogue of Microorganisms (GCM) 10K type strain sequencing project: providing services to taxonomists for standard genome sequencing and annotation.</title>
        <authorList>
            <consortium name="The Broad Institute Genomics Platform"/>
            <consortium name="The Broad Institute Genome Sequencing Center for Infectious Disease"/>
            <person name="Wu L."/>
            <person name="Ma J."/>
        </authorList>
    </citation>
    <scope>NUCLEOTIDE SEQUENCE [LARGE SCALE GENOMIC DNA]</scope>
    <source>
        <strain evidence="2">JCM 18542</strain>
    </source>
</reference>
<dbReference type="Pfam" id="PF10604">
    <property type="entry name" value="Polyketide_cyc2"/>
    <property type="match status" value="1"/>
</dbReference>
<name>A0ABP9D343_9ACTN</name>
<comment type="caution">
    <text evidence="1">The sequence shown here is derived from an EMBL/GenBank/DDBJ whole genome shotgun (WGS) entry which is preliminary data.</text>
</comment>
<proteinExistence type="predicted"/>
<evidence type="ECO:0000313" key="2">
    <source>
        <dbReference type="Proteomes" id="UP001500839"/>
    </source>
</evidence>